<accession>A0ACC2U2J1</accession>
<organism evidence="1 2">
    <name type="scientific">Entomophthora muscae</name>
    <dbReference type="NCBI Taxonomy" id="34485"/>
    <lineage>
        <taxon>Eukaryota</taxon>
        <taxon>Fungi</taxon>
        <taxon>Fungi incertae sedis</taxon>
        <taxon>Zoopagomycota</taxon>
        <taxon>Entomophthoromycotina</taxon>
        <taxon>Entomophthoromycetes</taxon>
        <taxon>Entomophthorales</taxon>
        <taxon>Entomophthoraceae</taxon>
        <taxon>Entomophthora</taxon>
    </lineage>
</organism>
<dbReference type="Proteomes" id="UP001165960">
    <property type="component" value="Unassembled WGS sequence"/>
</dbReference>
<proteinExistence type="predicted"/>
<gene>
    <name evidence="1" type="ORF">DSO57_1019365</name>
</gene>
<name>A0ACC2U2J1_9FUNG</name>
<evidence type="ECO:0000313" key="1">
    <source>
        <dbReference type="EMBL" id="KAJ9080970.1"/>
    </source>
</evidence>
<evidence type="ECO:0000313" key="2">
    <source>
        <dbReference type="Proteomes" id="UP001165960"/>
    </source>
</evidence>
<reference evidence="1" key="1">
    <citation type="submission" date="2022-04" db="EMBL/GenBank/DDBJ databases">
        <title>Genome of the entomopathogenic fungus Entomophthora muscae.</title>
        <authorList>
            <person name="Elya C."/>
            <person name="Lovett B.R."/>
            <person name="Lee E."/>
            <person name="Macias A.M."/>
            <person name="Hajek A.E."/>
            <person name="De Bivort B.L."/>
            <person name="Kasson M.T."/>
            <person name="De Fine Licht H.H."/>
            <person name="Stajich J.E."/>
        </authorList>
    </citation>
    <scope>NUCLEOTIDE SEQUENCE</scope>
    <source>
        <strain evidence="1">Berkeley</strain>
    </source>
</reference>
<protein>
    <submittedName>
        <fullName evidence="1">Uncharacterized protein</fullName>
    </submittedName>
</protein>
<keyword evidence="2" id="KW-1185">Reference proteome</keyword>
<comment type="caution">
    <text evidence="1">The sequence shown here is derived from an EMBL/GenBank/DDBJ whole genome shotgun (WGS) entry which is preliminary data.</text>
</comment>
<dbReference type="EMBL" id="QTSX02001507">
    <property type="protein sequence ID" value="KAJ9080970.1"/>
    <property type="molecule type" value="Genomic_DNA"/>
</dbReference>
<sequence>MTCANQDGKGHTNLMGHRLELVNYPAACQLNKGDSPIIHQIAASLVPLMTQTYVKVVACLKEVKTRPDTGHVNEHQLLPASSLPDDGVNNRGGTKHCTFCLPELAQSEELNSRPDFEGCGGPAGPWAARLRFSRLAGGRAETSIGSNPINQGNLQVRLAANLQEQAGLLGALNQYGITPFIFDRLFKKGFAAQHNGPKSKGNSDDWLETQDTGPRDPLSCSDPKATPEDVRLMEQRLSQLRNSGGLLVPNDKNARGNMKV</sequence>